<dbReference type="Gene3D" id="1.20.120.160">
    <property type="entry name" value="HPT domain"/>
    <property type="match status" value="1"/>
</dbReference>
<dbReference type="HOGENOM" id="CLU_1913658_0_0_7"/>
<evidence type="ECO:0000313" key="4">
    <source>
        <dbReference type="Proteomes" id="UP000011724"/>
    </source>
</evidence>
<reference evidence="3 4" key="1">
    <citation type="journal article" date="2013" name="PLoS ONE">
        <title>The first genomic and proteomic characterization of a deep-sea sulfate reducer: insights into the piezophilic lifestyle of Desulfovibrio piezophilus.</title>
        <authorList>
            <person name="Pradel N."/>
            <person name="Ji B."/>
            <person name="Gimenez G."/>
            <person name="Talla E."/>
            <person name="Lenoble P."/>
            <person name="Garel M."/>
            <person name="Tamburini C."/>
            <person name="Fourquet P."/>
            <person name="Lebrun R."/>
            <person name="Bertin P."/>
            <person name="Denis Y."/>
            <person name="Pophillat M."/>
            <person name="Barbe V."/>
            <person name="Ollivier B."/>
            <person name="Dolla A."/>
        </authorList>
    </citation>
    <scope>NUCLEOTIDE SEQUENCE [LARGE SCALE GENOMIC DNA]</scope>
    <source>
        <strain evidence="4">DSM 10523 / SB164P1</strain>
    </source>
</reference>
<dbReference type="STRING" id="1322246.BN4_10856"/>
<dbReference type="PROSITE" id="PS50894">
    <property type="entry name" value="HPT"/>
    <property type="match status" value="1"/>
</dbReference>
<evidence type="ECO:0000256" key="1">
    <source>
        <dbReference type="PROSITE-ProRule" id="PRU00110"/>
    </source>
</evidence>
<dbReference type="eggNOG" id="COG2198">
    <property type="taxonomic scope" value="Bacteria"/>
</dbReference>
<protein>
    <submittedName>
        <fullName evidence="3">Putative CheA signal transduction histidine kinase</fullName>
    </submittedName>
</protein>
<dbReference type="PANTHER" id="PTHR43395">
    <property type="entry name" value="SENSOR HISTIDINE KINASE CHEA"/>
    <property type="match status" value="1"/>
</dbReference>
<feature type="modified residue" description="Phosphohistidine" evidence="1">
    <location>
        <position position="49"/>
    </location>
</feature>
<accession>M1WV15</accession>
<keyword evidence="4" id="KW-1185">Reference proteome</keyword>
<keyword evidence="1" id="KW-0597">Phosphoprotein</keyword>
<dbReference type="GO" id="GO:0000160">
    <property type="term" value="P:phosphorelay signal transduction system"/>
    <property type="evidence" value="ECO:0007669"/>
    <property type="project" value="InterPro"/>
</dbReference>
<dbReference type="BioCyc" id="DPIE1322246:BN4_RS04385-MONOMER"/>
<dbReference type="SMART" id="SM00073">
    <property type="entry name" value="HPT"/>
    <property type="match status" value="1"/>
</dbReference>
<reference evidence="4" key="2">
    <citation type="journal article" date="2013" name="Stand. Genomic Sci.">
        <title>Complete genome sequence of Desulfocapsa sulfexigens, a marine deltaproteobacterium specialized in disproportionating inorganic sulfur compounds.</title>
        <authorList>
            <person name="Finster K.W."/>
            <person name="Kjeldsen K.U."/>
            <person name="Kube M."/>
            <person name="Reinhardt R."/>
            <person name="Mussmann M."/>
            <person name="Amann R."/>
            <person name="Schreiber L."/>
        </authorList>
    </citation>
    <scope>NUCLEOTIDE SEQUENCE [LARGE SCALE GENOMIC DNA]</scope>
    <source>
        <strain evidence="4">DSM 10523 / SB164P1</strain>
    </source>
</reference>
<dbReference type="SUPFAM" id="SSF47226">
    <property type="entry name" value="Histidine-containing phosphotransfer domain, HPT domain"/>
    <property type="match status" value="1"/>
</dbReference>
<dbReference type="PATRIC" id="fig|879567.3.peg.882"/>
<organism evidence="3 4">
    <name type="scientific">Pseudodesulfovibrio piezophilus (strain DSM 21447 / JCM 15486 / C1TLV30)</name>
    <name type="common">Desulfovibrio piezophilus</name>
    <dbReference type="NCBI Taxonomy" id="1322246"/>
    <lineage>
        <taxon>Bacteria</taxon>
        <taxon>Pseudomonadati</taxon>
        <taxon>Thermodesulfobacteriota</taxon>
        <taxon>Desulfovibrionia</taxon>
        <taxon>Desulfovibrionales</taxon>
        <taxon>Desulfovibrionaceae</taxon>
    </lineage>
</organism>
<dbReference type="PANTHER" id="PTHR43395:SF10">
    <property type="entry name" value="CHEMOTAXIS PROTEIN CHEA"/>
    <property type="match status" value="1"/>
</dbReference>
<dbReference type="InterPro" id="IPR008207">
    <property type="entry name" value="Sig_transdc_His_kin_Hpt_dom"/>
</dbReference>
<feature type="domain" description="HPt" evidence="2">
    <location>
        <begin position="1"/>
        <end position="106"/>
    </location>
</feature>
<dbReference type="KEGG" id="dpi:BN4_10856"/>
<gene>
    <name evidence="3" type="ordered locus">BN4_10856</name>
</gene>
<dbReference type="RefSeq" id="WP_015414146.1">
    <property type="nucleotide sequence ID" value="NC_020409.1"/>
</dbReference>
<keyword evidence="3" id="KW-0808">Transferase</keyword>
<keyword evidence="3" id="KW-0418">Kinase</keyword>
<dbReference type="GO" id="GO:0004672">
    <property type="term" value="F:protein kinase activity"/>
    <property type="evidence" value="ECO:0007669"/>
    <property type="project" value="UniProtKB-ARBA"/>
</dbReference>
<dbReference type="EMBL" id="FO203427">
    <property type="protein sequence ID" value="CCH48093.1"/>
    <property type="molecule type" value="Genomic_DNA"/>
</dbReference>
<sequence length="135" mass="14966">MTHNGDEVLEVFIEEAVERLTAVEAGLLKLETQASSNPTLVNSIFRDAHSVKAGANLLKLSVIEELAHKLENVLEMIRKGKLYPSEAIVTASLESVDKLRELLDDVENSHDISILLHTTMLENAVQKTLEEHPQS</sequence>
<dbReference type="Pfam" id="PF01627">
    <property type="entry name" value="Hpt"/>
    <property type="match status" value="1"/>
</dbReference>
<name>M1WV15_PSEP2</name>
<proteinExistence type="predicted"/>
<dbReference type="Proteomes" id="UP000011724">
    <property type="component" value="Chromosome"/>
</dbReference>
<dbReference type="CDD" id="cd00088">
    <property type="entry name" value="HPT"/>
    <property type="match status" value="1"/>
</dbReference>
<dbReference type="AlphaFoldDB" id="M1WV15"/>
<dbReference type="InterPro" id="IPR036641">
    <property type="entry name" value="HPT_dom_sf"/>
</dbReference>
<dbReference type="InterPro" id="IPR051315">
    <property type="entry name" value="Bact_Chemotaxis_CheA"/>
</dbReference>
<evidence type="ECO:0000313" key="3">
    <source>
        <dbReference type="EMBL" id="CCH48093.1"/>
    </source>
</evidence>
<evidence type="ECO:0000259" key="2">
    <source>
        <dbReference type="PROSITE" id="PS50894"/>
    </source>
</evidence>
<dbReference type="OrthoDB" id="2079555at2"/>